<feature type="transmembrane region" description="Helical" evidence="1">
    <location>
        <begin position="26"/>
        <end position="46"/>
    </location>
</feature>
<dbReference type="EMBL" id="CP003911">
    <property type="protein sequence ID" value="AGU47436.1"/>
    <property type="molecule type" value="Genomic_DNA"/>
</dbReference>
<organism evidence="2 3">
    <name type="scientific">Variovorax paradoxus B4</name>
    <dbReference type="NCBI Taxonomy" id="1246301"/>
    <lineage>
        <taxon>Bacteria</taxon>
        <taxon>Pseudomonadati</taxon>
        <taxon>Pseudomonadota</taxon>
        <taxon>Betaproteobacteria</taxon>
        <taxon>Burkholderiales</taxon>
        <taxon>Comamonadaceae</taxon>
        <taxon>Variovorax</taxon>
    </lineage>
</organism>
<dbReference type="KEGG" id="vpd:VAPA_1c03060"/>
<keyword evidence="1" id="KW-0812">Transmembrane</keyword>
<dbReference type="PATRIC" id="fig|1246301.3.peg.311"/>
<dbReference type="RefSeq" id="WP_021005002.1">
    <property type="nucleotide sequence ID" value="NC_022247.1"/>
</dbReference>
<keyword evidence="1" id="KW-1133">Transmembrane helix</keyword>
<evidence type="ECO:0000313" key="2">
    <source>
        <dbReference type="EMBL" id="AGU47436.1"/>
    </source>
</evidence>
<protein>
    <recommendedName>
        <fullName evidence="4">Glycerate kinase</fullName>
    </recommendedName>
</protein>
<evidence type="ECO:0000313" key="3">
    <source>
        <dbReference type="Proteomes" id="UP000016223"/>
    </source>
</evidence>
<keyword evidence="1" id="KW-0472">Membrane</keyword>
<name>T1X4R1_VARPD</name>
<dbReference type="AlphaFoldDB" id="T1X4R1"/>
<dbReference type="Proteomes" id="UP000016223">
    <property type="component" value="Chromosome 1"/>
</dbReference>
<evidence type="ECO:0008006" key="4">
    <source>
        <dbReference type="Google" id="ProtNLM"/>
    </source>
</evidence>
<accession>T1X4R1</accession>
<dbReference type="OrthoDB" id="8907926at2"/>
<evidence type="ECO:0000256" key="1">
    <source>
        <dbReference type="SAM" id="Phobius"/>
    </source>
</evidence>
<dbReference type="HOGENOM" id="CLU_148090_0_0_4"/>
<gene>
    <name evidence="2" type="ORF">VAPA_1c03060</name>
</gene>
<sequence length="145" mass="15757">MRPMNFQKILVPVGGIVLLGLAWRSYGWAGVALTGGAIVMFLLLHFNRAMQVLKRAADRPVGYVASAVMLNAKLKQGATLMHAIAMTRALGELRSPKDEQPELYRWTDTGGSYVDAVFNGGKLQSWTLTRPEAAPDDDSTQNPAA</sequence>
<reference evidence="2 3" key="1">
    <citation type="submission" date="2012-10" db="EMBL/GenBank/DDBJ databases">
        <title>Genome sequence of Variovorax paradoxus B4.</title>
        <authorList>
            <person name="Schuldes J."/>
            <person name="Brandt U."/>
            <person name="Hiessl S."/>
            <person name="Wuebbeler J.H."/>
            <person name="Thuermer A."/>
            <person name="Steinbuechel A."/>
            <person name="Daniel R."/>
        </authorList>
    </citation>
    <scope>NUCLEOTIDE SEQUENCE [LARGE SCALE GENOMIC DNA]</scope>
    <source>
        <strain evidence="2 3">B4</strain>
    </source>
</reference>
<proteinExistence type="predicted"/>